<keyword evidence="3" id="KW-1185">Reference proteome</keyword>
<accession>A0ABW4CYV9</accession>
<organism evidence="2 3">
    <name type="scientific">Lacticaseibacillus hegangensis</name>
    <dbReference type="NCBI Taxonomy" id="2486010"/>
    <lineage>
        <taxon>Bacteria</taxon>
        <taxon>Bacillati</taxon>
        <taxon>Bacillota</taxon>
        <taxon>Bacilli</taxon>
        <taxon>Lactobacillales</taxon>
        <taxon>Lactobacillaceae</taxon>
        <taxon>Lacticaseibacillus</taxon>
    </lineage>
</organism>
<dbReference type="PANTHER" id="PTHR32385">
    <property type="entry name" value="MANNOSYL PHOSPHORYLINOSITOL CERAMIDE SYNTHASE"/>
    <property type="match status" value="1"/>
</dbReference>
<dbReference type="Proteomes" id="UP001597212">
    <property type="component" value="Unassembled WGS sequence"/>
</dbReference>
<dbReference type="InterPro" id="IPR007577">
    <property type="entry name" value="GlycoTrfase_DXD_sugar-bd_CS"/>
</dbReference>
<dbReference type="Pfam" id="PF04488">
    <property type="entry name" value="Gly_transf_sug"/>
    <property type="match status" value="1"/>
</dbReference>
<dbReference type="PANTHER" id="PTHR32385:SF15">
    <property type="entry name" value="INOSITOL PHOSPHOCERAMIDE MANNOSYLTRANSFERASE 1"/>
    <property type="match status" value="1"/>
</dbReference>
<evidence type="ECO:0000256" key="1">
    <source>
        <dbReference type="ARBA" id="ARBA00022679"/>
    </source>
</evidence>
<gene>
    <name evidence="2" type="ORF">ACFQ5K_09700</name>
</gene>
<proteinExistence type="predicted"/>
<sequence length="232" mass="27148">MIPKTIHYVWFGPSEKPAKVQKNIEDWKSKLPDYNFREWNDQTFPIDTAPLYVQQANKERKWAFVSDYIRLWVLDEFGGIYLDTDVRVIKSFDDLLGNESFLGRESESELCTAVIGSEPHVEWIQALLTDYRQRKFVQQNGGLDLTPNSSYIKSFLETLGVAEKPKIFPEEYFSPKSFYHFSTQIHETTYCIHEYNATWKTGQQKAVDFVLRVIGQTLGINTVVRLKKAFRR</sequence>
<evidence type="ECO:0000313" key="3">
    <source>
        <dbReference type="Proteomes" id="UP001597212"/>
    </source>
</evidence>
<name>A0ABW4CYV9_9LACO</name>
<protein>
    <submittedName>
        <fullName evidence="2">Glycosyltransferase family 32 protein</fullName>
    </submittedName>
</protein>
<dbReference type="InterPro" id="IPR029044">
    <property type="entry name" value="Nucleotide-diphossugar_trans"/>
</dbReference>
<evidence type="ECO:0000313" key="2">
    <source>
        <dbReference type="EMBL" id="MFD1441646.1"/>
    </source>
</evidence>
<dbReference type="Gene3D" id="3.90.550.20">
    <property type="match status" value="1"/>
</dbReference>
<comment type="caution">
    <text evidence="2">The sequence shown here is derived from an EMBL/GenBank/DDBJ whole genome shotgun (WGS) entry which is preliminary data.</text>
</comment>
<dbReference type="RefSeq" id="WP_125756386.1">
    <property type="nucleotide sequence ID" value="NZ_JBHTOK010000072.1"/>
</dbReference>
<keyword evidence="1" id="KW-0808">Transferase</keyword>
<dbReference type="InterPro" id="IPR051706">
    <property type="entry name" value="Glycosyltransferase_domain"/>
</dbReference>
<reference evidence="3" key="1">
    <citation type="journal article" date="2019" name="Int. J. Syst. Evol. Microbiol.">
        <title>The Global Catalogue of Microorganisms (GCM) 10K type strain sequencing project: providing services to taxonomists for standard genome sequencing and annotation.</title>
        <authorList>
            <consortium name="The Broad Institute Genomics Platform"/>
            <consortium name="The Broad Institute Genome Sequencing Center for Infectious Disease"/>
            <person name="Wu L."/>
            <person name="Ma J."/>
        </authorList>
    </citation>
    <scope>NUCLEOTIDE SEQUENCE [LARGE SCALE GENOMIC DNA]</scope>
    <source>
        <strain evidence="3">CCM 8912</strain>
    </source>
</reference>
<dbReference type="EMBL" id="JBHTOK010000072">
    <property type="protein sequence ID" value="MFD1441646.1"/>
    <property type="molecule type" value="Genomic_DNA"/>
</dbReference>
<dbReference type="SUPFAM" id="SSF53448">
    <property type="entry name" value="Nucleotide-diphospho-sugar transferases"/>
    <property type="match status" value="1"/>
</dbReference>